<protein>
    <submittedName>
        <fullName evidence="1">Uncharacterized protein</fullName>
    </submittedName>
</protein>
<feature type="non-terminal residue" evidence="1">
    <location>
        <position position="274"/>
    </location>
</feature>
<evidence type="ECO:0000313" key="1">
    <source>
        <dbReference type="EMBL" id="GAI30825.1"/>
    </source>
</evidence>
<dbReference type="EMBL" id="BARV01020767">
    <property type="protein sequence ID" value="GAI30825.1"/>
    <property type="molecule type" value="Genomic_DNA"/>
</dbReference>
<accession>X1NVL4</accession>
<reference evidence="1" key="1">
    <citation type="journal article" date="2014" name="Front. Microbiol.">
        <title>High frequency of phylogenetically diverse reductive dehalogenase-homologous genes in deep subseafloor sedimentary metagenomes.</title>
        <authorList>
            <person name="Kawai M."/>
            <person name="Futagami T."/>
            <person name="Toyoda A."/>
            <person name="Takaki Y."/>
            <person name="Nishi S."/>
            <person name="Hori S."/>
            <person name="Arai W."/>
            <person name="Tsubouchi T."/>
            <person name="Morono Y."/>
            <person name="Uchiyama I."/>
            <person name="Ito T."/>
            <person name="Fujiyama A."/>
            <person name="Inagaki F."/>
            <person name="Takami H."/>
        </authorList>
    </citation>
    <scope>NUCLEOTIDE SEQUENCE</scope>
    <source>
        <strain evidence="1">Expedition CK06-06</strain>
    </source>
</reference>
<feature type="non-terminal residue" evidence="1">
    <location>
        <position position="1"/>
    </location>
</feature>
<sequence>WDFEVVGETEGGLMVSIKPQIPQELQEKYQQDEERLKVIGQKWRINDWGMILRDRGEVSRAFTLEEAVELVDGLPELERALEKYEPTDHLVEGVAAIVSGLIIHKLDWLQENDLVSWGRQQLLDLASRPNITKQPQVGPTTYSIGVNRSAALAISTLLRKNPNDKQLRSAAVRLTQHPHYEVRSYLFRSLQILWDSDPDFVWECVAFGINKTKLIRHKGRMEAYPFERSLLVRLGLRELDLPKLADHPPRDIDYYGLIPILSVFPFDRGIARFT</sequence>
<proteinExistence type="predicted"/>
<organism evidence="1">
    <name type="scientific">marine sediment metagenome</name>
    <dbReference type="NCBI Taxonomy" id="412755"/>
    <lineage>
        <taxon>unclassified sequences</taxon>
        <taxon>metagenomes</taxon>
        <taxon>ecological metagenomes</taxon>
    </lineage>
</organism>
<dbReference type="AlphaFoldDB" id="X1NVL4"/>
<name>X1NVL4_9ZZZZ</name>
<gene>
    <name evidence="1" type="ORF">S06H3_34577</name>
</gene>
<comment type="caution">
    <text evidence="1">The sequence shown here is derived from an EMBL/GenBank/DDBJ whole genome shotgun (WGS) entry which is preliminary data.</text>
</comment>